<feature type="transmembrane region" description="Helical" evidence="11">
    <location>
        <begin position="297"/>
        <end position="316"/>
    </location>
</feature>
<organism evidence="13 14">
    <name type="scientific">Leuconostoc pseudomesenteroides</name>
    <dbReference type="NCBI Taxonomy" id="33968"/>
    <lineage>
        <taxon>Bacteria</taxon>
        <taxon>Bacillati</taxon>
        <taxon>Bacillota</taxon>
        <taxon>Bacilli</taxon>
        <taxon>Lactobacillales</taxon>
        <taxon>Lactobacillaceae</taxon>
        <taxon>Leuconostoc</taxon>
    </lineage>
</organism>
<feature type="transmembrane region" description="Helical" evidence="11">
    <location>
        <begin position="171"/>
        <end position="188"/>
    </location>
</feature>
<keyword evidence="8" id="KW-0406">Ion transport</keyword>
<keyword evidence="10" id="KW-0739">Sodium transport</keyword>
<evidence type="ECO:0000256" key="3">
    <source>
        <dbReference type="ARBA" id="ARBA00022448"/>
    </source>
</evidence>
<evidence type="ECO:0000313" key="14">
    <source>
        <dbReference type="Proteomes" id="UP000192288"/>
    </source>
</evidence>
<sequence>MSFLLIIVLIIITILLGKLAVKLGFSEVVGQLFAGVILGTSVLNWVQSTALIHLLAEIGIAMLMFHSGLSSDLKVMKQHIKASSAIAVFGVLVPVLVMPLAFILLGYDLRVALFAGVVFAATSISITLAVLAEQRKLATSLGAIILSAAILDDVIALIAMTVFSVVLGGQLGLGGLVPLVAFTAGLFIKKYTLADYLGKGTSMVGKWFFYPIFFGSIGLTLTLPSTSDKIVAIIIFSILAILTKLIGSFLGAKLSGLSSSVATAIGAGMVSRGEMALVIIQIGISSGIVSQNLSSEMIVTVMITTIVAPLIMKPLFNNIKEL</sequence>
<dbReference type="GO" id="GO:0015297">
    <property type="term" value="F:antiporter activity"/>
    <property type="evidence" value="ECO:0007669"/>
    <property type="project" value="UniProtKB-KW"/>
</dbReference>
<proteinExistence type="inferred from homology"/>
<dbReference type="AlphaFoldDB" id="A0A1X0VDE4"/>
<evidence type="ECO:0000313" key="13">
    <source>
        <dbReference type="EMBL" id="ORI97629.1"/>
    </source>
</evidence>
<feature type="transmembrane region" description="Helical" evidence="11">
    <location>
        <begin position="86"/>
        <end position="105"/>
    </location>
</feature>
<feature type="transmembrane region" description="Helical" evidence="11">
    <location>
        <begin position="44"/>
        <end position="65"/>
    </location>
</feature>
<keyword evidence="7" id="KW-0915">Sodium</keyword>
<protein>
    <submittedName>
        <fullName evidence="13">Potassium transporter Kef</fullName>
    </submittedName>
</protein>
<feature type="transmembrane region" description="Helical" evidence="11">
    <location>
        <begin position="208"/>
        <end position="224"/>
    </location>
</feature>
<comment type="similarity">
    <text evidence="2">Belongs to the monovalent cation:proton antiporter 2 (CPA2) transporter (TC 2.A.37) family.</text>
</comment>
<dbReference type="GO" id="GO:0006814">
    <property type="term" value="P:sodium ion transport"/>
    <property type="evidence" value="ECO:0007669"/>
    <property type="project" value="UniProtKB-KW"/>
</dbReference>
<dbReference type="PANTHER" id="PTHR43562:SF3">
    <property type="entry name" value="SODIUM ION_PROTON EXCHANGER (EUROFUNG)"/>
    <property type="match status" value="1"/>
</dbReference>
<keyword evidence="3" id="KW-0813">Transport</keyword>
<dbReference type="Gene3D" id="1.20.1530.20">
    <property type="match status" value="1"/>
</dbReference>
<evidence type="ECO:0000256" key="2">
    <source>
        <dbReference type="ARBA" id="ARBA00005551"/>
    </source>
</evidence>
<evidence type="ECO:0000256" key="6">
    <source>
        <dbReference type="ARBA" id="ARBA00022989"/>
    </source>
</evidence>
<dbReference type="RefSeq" id="WP_004915630.1">
    <property type="nucleotide sequence ID" value="NZ_MPLS01000019.1"/>
</dbReference>
<gene>
    <name evidence="13" type="ORF">BMR96_06260</name>
</gene>
<evidence type="ECO:0000256" key="11">
    <source>
        <dbReference type="SAM" id="Phobius"/>
    </source>
</evidence>
<feature type="transmembrane region" description="Helical" evidence="11">
    <location>
        <begin position="111"/>
        <end position="131"/>
    </location>
</feature>
<evidence type="ECO:0000256" key="9">
    <source>
        <dbReference type="ARBA" id="ARBA00023136"/>
    </source>
</evidence>
<dbReference type="Proteomes" id="UP000192288">
    <property type="component" value="Unassembled WGS sequence"/>
</dbReference>
<feature type="domain" description="Cation/H+ exchanger transmembrane" evidence="12">
    <location>
        <begin position="179"/>
        <end position="317"/>
    </location>
</feature>
<dbReference type="GO" id="GO:0016020">
    <property type="term" value="C:membrane"/>
    <property type="evidence" value="ECO:0007669"/>
    <property type="project" value="UniProtKB-SubCell"/>
</dbReference>
<evidence type="ECO:0000259" key="12">
    <source>
        <dbReference type="Pfam" id="PF00999"/>
    </source>
</evidence>
<dbReference type="PANTHER" id="PTHR43562">
    <property type="entry name" value="NAPA-TYPE SODIUM/HYDROGEN ANTIPORTER"/>
    <property type="match status" value="1"/>
</dbReference>
<feature type="transmembrane region" description="Helical" evidence="11">
    <location>
        <begin position="230"/>
        <end position="252"/>
    </location>
</feature>
<accession>A0A1X0VDE4</accession>
<evidence type="ECO:0000256" key="8">
    <source>
        <dbReference type="ARBA" id="ARBA00023065"/>
    </source>
</evidence>
<evidence type="ECO:0000256" key="7">
    <source>
        <dbReference type="ARBA" id="ARBA00023053"/>
    </source>
</evidence>
<keyword evidence="9 11" id="KW-0472">Membrane</keyword>
<evidence type="ECO:0000256" key="5">
    <source>
        <dbReference type="ARBA" id="ARBA00022692"/>
    </source>
</evidence>
<keyword evidence="4" id="KW-0050">Antiport</keyword>
<comment type="subcellular location">
    <subcellularLocation>
        <location evidence="1">Membrane</location>
        <topology evidence="1">Multi-pass membrane protein</topology>
    </subcellularLocation>
</comment>
<evidence type="ECO:0000256" key="4">
    <source>
        <dbReference type="ARBA" id="ARBA00022449"/>
    </source>
</evidence>
<evidence type="ECO:0000256" key="1">
    <source>
        <dbReference type="ARBA" id="ARBA00004141"/>
    </source>
</evidence>
<name>A0A1X0VDE4_LEUPS</name>
<dbReference type="eggNOG" id="COG0475">
    <property type="taxonomic scope" value="Bacteria"/>
</dbReference>
<feature type="domain" description="Cation/H+ exchanger transmembrane" evidence="12">
    <location>
        <begin position="12"/>
        <end position="169"/>
    </location>
</feature>
<keyword evidence="6 11" id="KW-1133">Transmembrane helix</keyword>
<reference evidence="13 14" key="1">
    <citation type="journal article" date="2017" name="Front. Microbiol.">
        <title>Genomic Characterization of Dairy Associated Leuconostoc Species and Diversity of Leuconostocs in Undefined Mixed Mesophilic Starter Cultures.</title>
        <authorList>
            <person name="Frantzen C.A."/>
            <person name="Kot W."/>
            <person name="Pedersen T.B."/>
            <person name="Ardo Y.M."/>
            <person name="Broadbent J.R."/>
            <person name="Neve H."/>
            <person name="Hansen L.H."/>
            <person name="Dal Bello F."/>
            <person name="Ostlie H.M."/>
            <person name="Kleppen H.P."/>
            <person name="Vogensen F.K."/>
            <person name="Holo H."/>
        </authorList>
    </citation>
    <scope>NUCLEOTIDE SEQUENCE [LARGE SCALE GENOMIC DNA]</scope>
    <source>
        <strain evidence="13 14">LMGCF08</strain>
    </source>
</reference>
<feature type="transmembrane region" description="Helical" evidence="11">
    <location>
        <begin position="143"/>
        <end position="165"/>
    </location>
</feature>
<dbReference type="InterPro" id="IPR006153">
    <property type="entry name" value="Cation/H_exchanger_TM"/>
</dbReference>
<keyword evidence="5 11" id="KW-0812">Transmembrane</keyword>
<dbReference type="InterPro" id="IPR038770">
    <property type="entry name" value="Na+/solute_symporter_sf"/>
</dbReference>
<evidence type="ECO:0000256" key="10">
    <source>
        <dbReference type="ARBA" id="ARBA00023201"/>
    </source>
</evidence>
<dbReference type="STRING" id="33968.BMS77_05830"/>
<dbReference type="Pfam" id="PF00999">
    <property type="entry name" value="Na_H_Exchanger"/>
    <property type="match status" value="2"/>
</dbReference>
<dbReference type="GO" id="GO:1902600">
    <property type="term" value="P:proton transmembrane transport"/>
    <property type="evidence" value="ECO:0007669"/>
    <property type="project" value="InterPro"/>
</dbReference>
<dbReference type="EMBL" id="MPLS01000019">
    <property type="protein sequence ID" value="ORI97629.1"/>
    <property type="molecule type" value="Genomic_DNA"/>
</dbReference>
<comment type="caution">
    <text evidence="13">The sequence shown here is derived from an EMBL/GenBank/DDBJ whole genome shotgun (WGS) entry which is preliminary data.</text>
</comment>